<accession>A0AAX2UZI2</accession>
<feature type="non-terminal residue" evidence="1">
    <location>
        <position position="1"/>
    </location>
</feature>
<proteinExistence type="predicted"/>
<sequence>EGEPCPVCGSMTHQKAHNEQLEVIELAQVEALRAKASSDERKYLEKEAFLASAQQLLQDTWRQLEAQHIKQEDQPQITATLHEVEQEIAALKII</sequence>
<organism evidence="1 2">
    <name type="scientific">Streptococcus salivarius</name>
    <dbReference type="NCBI Taxonomy" id="1304"/>
    <lineage>
        <taxon>Bacteria</taxon>
        <taxon>Bacillati</taxon>
        <taxon>Bacillota</taxon>
        <taxon>Bacilli</taxon>
        <taxon>Lactobacillales</taxon>
        <taxon>Streptococcaceae</taxon>
        <taxon>Streptococcus</taxon>
    </lineage>
</organism>
<gene>
    <name evidence="1" type="ORF">FBF48_10905</name>
</gene>
<name>A0AAX2UZI2_STRSL</name>
<dbReference type="AlphaFoldDB" id="A0AAX2UZI2"/>
<dbReference type="Proteomes" id="UP000308186">
    <property type="component" value="Unassembled WGS sequence"/>
</dbReference>
<reference evidence="1 2" key="1">
    <citation type="submission" date="2019-06" db="EMBL/GenBank/DDBJ databases">
        <title>Genome Announcement To Ensure Probiotic Safety of Streptococcus salivarius UBSS01.</title>
        <authorList>
            <person name="Sulthana A."/>
            <person name="Lakshmi S.G."/>
            <person name="Madempudi R.S."/>
        </authorList>
    </citation>
    <scope>NUCLEOTIDE SEQUENCE [LARGE SCALE GENOMIC DNA]</scope>
    <source>
        <strain evidence="1 2">UBSS01</strain>
    </source>
</reference>
<comment type="caution">
    <text evidence="1">The sequence shown here is derived from an EMBL/GenBank/DDBJ whole genome shotgun (WGS) entry which is preliminary data.</text>
</comment>
<protein>
    <submittedName>
        <fullName evidence="1">Uncharacterized protein</fullName>
    </submittedName>
</protein>
<feature type="non-terminal residue" evidence="1">
    <location>
        <position position="94"/>
    </location>
</feature>
<dbReference type="EMBL" id="VDCW01000122">
    <property type="protein sequence ID" value="TNF64556.1"/>
    <property type="molecule type" value="Genomic_DNA"/>
</dbReference>
<evidence type="ECO:0000313" key="2">
    <source>
        <dbReference type="Proteomes" id="UP000308186"/>
    </source>
</evidence>
<evidence type="ECO:0000313" key="1">
    <source>
        <dbReference type="EMBL" id="TNF64556.1"/>
    </source>
</evidence>